<protein>
    <recommendedName>
        <fullName evidence="3">Bacterial sugar transferase domain-containing protein</fullName>
    </recommendedName>
</protein>
<accession>X1EGU4</accession>
<dbReference type="Pfam" id="PF13727">
    <property type="entry name" value="CoA_binding_3"/>
    <property type="match status" value="1"/>
</dbReference>
<comment type="caution">
    <text evidence="2">The sequence shown here is derived from an EMBL/GenBank/DDBJ whole genome shotgun (WGS) entry which is preliminary data.</text>
</comment>
<gene>
    <name evidence="2" type="ORF">S03H2_19808</name>
</gene>
<name>X1EGU4_9ZZZZ</name>
<feature type="transmembrane region" description="Helical" evidence="1">
    <location>
        <begin position="185"/>
        <end position="209"/>
    </location>
</feature>
<dbReference type="SUPFAM" id="SSF51735">
    <property type="entry name" value="NAD(P)-binding Rossmann-fold domains"/>
    <property type="match status" value="1"/>
</dbReference>
<dbReference type="EMBL" id="BARU01010379">
    <property type="protein sequence ID" value="GAH32516.1"/>
    <property type="molecule type" value="Genomic_DNA"/>
</dbReference>
<evidence type="ECO:0000256" key="1">
    <source>
        <dbReference type="SAM" id="Phobius"/>
    </source>
</evidence>
<dbReference type="Gene3D" id="3.40.50.720">
    <property type="entry name" value="NAD(P)-binding Rossmann-like Domain"/>
    <property type="match status" value="1"/>
</dbReference>
<dbReference type="AlphaFoldDB" id="X1EGU4"/>
<dbReference type="InterPro" id="IPR051203">
    <property type="entry name" value="Polysaccharide_Synthase-Rel"/>
</dbReference>
<reference evidence="2" key="1">
    <citation type="journal article" date="2014" name="Front. Microbiol.">
        <title>High frequency of phylogenetically diverse reductive dehalogenase-homologous genes in deep subseafloor sedimentary metagenomes.</title>
        <authorList>
            <person name="Kawai M."/>
            <person name="Futagami T."/>
            <person name="Toyoda A."/>
            <person name="Takaki Y."/>
            <person name="Nishi S."/>
            <person name="Hori S."/>
            <person name="Arai W."/>
            <person name="Tsubouchi T."/>
            <person name="Morono Y."/>
            <person name="Uchiyama I."/>
            <person name="Ito T."/>
            <person name="Fujiyama A."/>
            <person name="Inagaki F."/>
            <person name="Takami H."/>
        </authorList>
    </citation>
    <scope>NUCLEOTIDE SEQUENCE</scope>
    <source>
        <strain evidence="2">Expedition CK06-06</strain>
    </source>
</reference>
<feature type="non-terminal residue" evidence="2">
    <location>
        <position position="213"/>
    </location>
</feature>
<evidence type="ECO:0008006" key="3">
    <source>
        <dbReference type="Google" id="ProtNLM"/>
    </source>
</evidence>
<keyword evidence="1" id="KW-0472">Membrane</keyword>
<evidence type="ECO:0000313" key="2">
    <source>
        <dbReference type="EMBL" id="GAH32516.1"/>
    </source>
</evidence>
<organism evidence="2">
    <name type="scientific">marine sediment metagenome</name>
    <dbReference type="NCBI Taxonomy" id="412755"/>
    <lineage>
        <taxon>unclassified sequences</taxon>
        <taxon>metagenomes</taxon>
        <taxon>ecological metagenomes</taxon>
    </lineage>
</organism>
<dbReference type="PANTHER" id="PTHR43318:SF2">
    <property type="entry name" value="UDP-N-ACETYLGLUCOSAMINE 4,6-DEHYDRATASE (INVERTING)"/>
    <property type="match status" value="1"/>
</dbReference>
<sequence>MSIFAFLVKDFRYSRIIIYGSILTFFMLQIISHYIFLQLASLYWQKEKFKIRIVIVGAGDLGNHLFQEITKNKSFKYYKILGFLDDNKIQNNNKGVVLGKLSDANKFFKKQKVDELIIALPLRFEGKIKKLFQIADFYGIRIRIIPDFFKLLGENFKIYSLGKMPIINVNEIPLDNYFNSFLKRIFDICFSLFMLILSLPVFLTITIIIKITS</sequence>
<keyword evidence="1" id="KW-0812">Transmembrane</keyword>
<proteinExistence type="predicted"/>
<feature type="transmembrane region" description="Helical" evidence="1">
    <location>
        <begin position="16"/>
        <end position="44"/>
    </location>
</feature>
<keyword evidence="1" id="KW-1133">Transmembrane helix</keyword>
<dbReference type="PANTHER" id="PTHR43318">
    <property type="entry name" value="UDP-N-ACETYLGLUCOSAMINE 4,6-DEHYDRATASE"/>
    <property type="match status" value="1"/>
</dbReference>
<dbReference type="InterPro" id="IPR036291">
    <property type="entry name" value="NAD(P)-bd_dom_sf"/>
</dbReference>